<dbReference type="Proteomes" id="UP000298390">
    <property type="component" value="Unassembled WGS sequence"/>
</dbReference>
<dbReference type="EC" id="2.1.1.244" evidence="5"/>
<dbReference type="Pfam" id="PF05891">
    <property type="entry name" value="Methyltransf_PK"/>
    <property type="match status" value="2"/>
</dbReference>
<keyword evidence="4" id="KW-0949">S-adenosyl-L-methionine</keyword>
<dbReference type="InterPro" id="IPR029063">
    <property type="entry name" value="SAM-dependent_MTases_sf"/>
</dbReference>
<comment type="catalytic activity">
    <reaction evidence="9">
        <text>N-terminal L-prolyl-L-prolyl-L-lysyl-[protein] + 2 S-adenosyl-L-methionine = N-terminal N,N-dimethyl-L-prolyl-L-prolyl-L-lysyl-[protein] + 2 S-adenosyl-L-homocysteine + 2 H(+)</text>
        <dbReference type="Rhea" id="RHEA:54736"/>
        <dbReference type="Rhea" id="RHEA-COMP:13787"/>
        <dbReference type="Rhea" id="RHEA-COMP:13974"/>
        <dbReference type="ChEBI" id="CHEBI:15378"/>
        <dbReference type="ChEBI" id="CHEBI:57856"/>
        <dbReference type="ChEBI" id="CHEBI:59789"/>
        <dbReference type="ChEBI" id="CHEBI:138059"/>
        <dbReference type="ChEBI" id="CHEBI:138318"/>
        <dbReference type="EC" id="2.1.1.244"/>
    </reaction>
</comment>
<evidence type="ECO:0000313" key="12">
    <source>
        <dbReference type="Proteomes" id="UP000298390"/>
    </source>
</evidence>
<dbReference type="GO" id="GO:0005737">
    <property type="term" value="C:cytoplasm"/>
    <property type="evidence" value="ECO:0007669"/>
    <property type="project" value="TreeGrafter"/>
</dbReference>
<evidence type="ECO:0000313" key="11">
    <source>
        <dbReference type="EMBL" id="TFY57667.1"/>
    </source>
</evidence>
<proteinExistence type="inferred from homology"/>
<dbReference type="EMBL" id="SEKV01000411">
    <property type="protein sequence ID" value="TFY57667.1"/>
    <property type="molecule type" value="Genomic_DNA"/>
</dbReference>
<evidence type="ECO:0000256" key="4">
    <source>
        <dbReference type="ARBA" id="ARBA00022691"/>
    </source>
</evidence>
<dbReference type="GO" id="GO:0071885">
    <property type="term" value="F:N-terminal protein N-methyltransferase activity"/>
    <property type="evidence" value="ECO:0007669"/>
    <property type="project" value="UniProtKB-EC"/>
</dbReference>
<evidence type="ECO:0000256" key="5">
    <source>
        <dbReference type="ARBA" id="ARBA00039112"/>
    </source>
</evidence>
<dbReference type="PANTHER" id="PTHR12753:SF0">
    <property type="entry name" value="ALPHA N-TERMINAL PROTEIN METHYLTRANSFERASE 1"/>
    <property type="match status" value="1"/>
</dbReference>
<evidence type="ECO:0000256" key="7">
    <source>
        <dbReference type="ARBA" id="ARBA00043129"/>
    </source>
</evidence>
<dbReference type="SUPFAM" id="SSF53335">
    <property type="entry name" value="S-adenosyl-L-methionine-dependent methyltransferases"/>
    <property type="match status" value="1"/>
</dbReference>
<comment type="similarity">
    <text evidence="1">Belongs to the methyltransferase superfamily. NTM1 family.</text>
</comment>
<evidence type="ECO:0000256" key="3">
    <source>
        <dbReference type="ARBA" id="ARBA00022679"/>
    </source>
</evidence>
<dbReference type="GO" id="GO:0032259">
    <property type="term" value="P:methylation"/>
    <property type="evidence" value="ECO:0007669"/>
    <property type="project" value="UniProtKB-KW"/>
</dbReference>
<organism evidence="11 12">
    <name type="scientific">Rhodofomes roseus</name>
    <dbReference type="NCBI Taxonomy" id="34475"/>
    <lineage>
        <taxon>Eukaryota</taxon>
        <taxon>Fungi</taxon>
        <taxon>Dikarya</taxon>
        <taxon>Basidiomycota</taxon>
        <taxon>Agaricomycotina</taxon>
        <taxon>Agaricomycetes</taxon>
        <taxon>Polyporales</taxon>
        <taxon>Rhodofomes</taxon>
    </lineage>
</organism>
<dbReference type="PANTHER" id="PTHR12753">
    <property type="entry name" value="AD-003 - RELATED"/>
    <property type="match status" value="1"/>
</dbReference>
<sequence>MVTDRAVRSLEWPRWRDLRKIAFKFYLRVLASFSRLSLPKKDDLHTMIEDSTVPEPDMQAGIDYWASQPANYDGVLGGFGEGSLPRIDALGSRQFLLYLMPELSIVPSAIRTLAEPEELSHRLRALDVGAGVGRVTADVLLHLVSDVVLVEPVESLVKEALSRGRASEVIIGKADATFVPWKGISAKTKSVSFIQDTLQGIEPSRPSRSPTFLDRVGYIPDHSDLDDPFDIIWCQWCLGSLSDADLVAFLRRSRSSLRDPNKSLIIVKENCCADDDEEPRSVFDETDSSITRSDLAWKKAFKDARLTLVHEQVQRGFPEGLYTVKM</sequence>
<evidence type="ECO:0000256" key="2">
    <source>
        <dbReference type="ARBA" id="ARBA00022603"/>
    </source>
</evidence>
<evidence type="ECO:0000256" key="10">
    <source>
        <dbReference type="ARBA" id="ARBA00048167"/>
    </source>
</evidence>
<dbReference type="InterPro" id="IPR008576">
    <property type="entry name" value="MeTrfase_NTM1"/>
</dbReference>
<dbReference type="AlphaFoldDB" id="A0A4Y9Y7X5"/>
<reference evidence="11 12" key="1">
    <citation type="submission" date="2019-01" db="EMBL/GenBank/DDBJ databases">
        <title>Genome sequencing of the rare red list fungi Fomitopsis rosea.</title>
        <authorList>
            <person name="Buettner E."/>
            <person name="Kellner H."/>
        </authorList>
    </citation>
    <scope>NUCLEOTIDE SEQUENCE [LARGE SCALE GENOMIC DNA]</scope>
    <source>
        <strain evidence="11 12">DSM 105464</strain>
    </source>
</reference>
<dbReference type="STRING" id="34475.A0A4Y9Y7X5"/>
<evidence type="ECO:0000256" key="1">
    <source>
        <dbReference type="ARBA" id="ARBA00009059"/>
    </source>
</evidence>
<protein>
    <recommendedName>
        <fullName evidence="6">Alpha N-terminal protein methyltransferase 1</fullName>
        <ecNumber evidence="5">2.1.1.244</ecNumber>
    </recommendedName>
    <alternativeName>
        <fullName evidence="7">X-Pro-Lys N-terminal protein methyltransferase 1</fullName>
    </alternativeName>
</protein>
<evidence type="ECO:0000256" key="6">
    <source>
        <dbReference type="ARBA" id="ARBA00039449"/>
    </source>
</evidence>
<evidence type="ECO:0000256" key="9">
    <source>
        <dbReference type="ARBA" id="ARBA00047885"/>
    </source>
</evidence>
<comment type="catalytic activity">
    <reaction evidence="10">
        <text>N-terminal L-alanyl-L-prolyl-L-lysyl-[protein] + 3 S-adenosyl-L-methionine = N-terminal N,N,N-trimethyl-L-alanyl-L-prolyl-L-lysyl-[protein] + 3 S-adenosyl-L-homocysteine + 3 H(+)</text>
        <dbReference type="Rhea" id="RHEA:54712"/>
        <dbReference type="Rhea" id="RHEA-COMP:13785"/>
        <dbReference type="Rhea" id="RHEA-COMP:13971"/>
        <dbReference type="ChEBI" id="CHEBI:15378"/>
        <dbReference type="ChEBI" id="CHEBI:57856"/>
        <dbReference type="ChEBI" id="CHEBI:59789"/>
        <dbReference type="ChEBI" id="CHEBI:138057"/>
        <dbReference type="ChEBI" id="CHEBI:138315"/>
        <dbReference type="EC" id="2.1.1.244"/>
    </reaction>
</comment>
<keyword evidence="3" id="KW-0808">Transferase</keyword>
<dbReference type="Gene3D" id="3.40.50.150">
    <property type="entry name" value="Vaccinia Virus protein VP39"/>
    <property type="match status" value="1"/>
</dbReference>
<evidence type="ECO:0000256" key="8">
    <source>
        <dbReference type="ARBA" id="ARBA00047306"/>
    </source>
</evidence>
<gene>
    <name evidence="11" type="ORF">EVJ58_g6882</name>
</gene>
<name>A0A4Y9Y7X5_9APHY</name>
<comment type="catalytic activity">
    <reaction evidence="8">
        <text>N-terminal L-seryl-L-prolyl-L-lysyl-[protein] + 3 S-adenosyl-L-methionine = N-terminal N,N,N-trimethyl-L-seryl-L-prolyl-L-lysyl-[protein] + 3 S-adenosyl-L-homocysteine + 3 H(+)</text>
        <dbReference type="Rhea" id="RHEA:54724"/>
        <dbReference type="Rhea" id="RHEA-COMP:13789"/>
        <dbReference type="Rhea" id="RHEA-COMP:13973"/>
        <dbReference type="ChEBI" id="CHEBI:15378"/>
        <dbReference type="ChEBI" id="CHEBI:57856"/>
        <dbReference type="ChEBI" id="CHEBI:59789"/>
        <dbReference type="ChEBI" id="CHEBI:138061"/>
        <dbReference type="ChEBI" id="CHEBI:138317"/>
        <dbReference type="EC" id="2.1.1.244"/>
    </reaction>
</comment>
<keyword evidence="2" id="KW-0489">Methyltransferase</keyword>
<comment type="caution">
    <text evidence="11">The sequence shown here is derived from an EMBL/GenBank/DDBJ whole genome shotgun (WGS) entry which is preliminary data.</text>
</comment>
<accession>A0A4Y9Y7X5</accession>